<dbReference type="GeneID" id="57395428"/>
<evidence type="ECO:0000313" key="1">
    <source>
        <dbReference type="EMBL" id="BCA26242.1"/>
    </source>
</evidence>
<name>A0A679GBN2_9GAMM</name>
<evidence type="ECO:0008006" key="3">
    <source>
        <dbReference type="Google" id="ProtNLM"/>
    </source>
</evidence>
<dbReference type="NCBIfam" id="TIGR02444">
    <property type="entry name" value="TIGR02444 family protein"/>
    <property type="match status" value="1"/>
</dbReference>
<dbReference type="Pfam" id="PF09523">
    <property type="entry name" value="DUF2390"/>
    <property type="match status" value="1"/>
</dbReference>
<gene>
    <name evidence="1" type="ORF">PtoMrB4_02190</name>
</gene>
<dbReference type="EMBL" id="AP022642">
    <property type="protein sequence ID" value="BCA26242.1"/>
    <property type="molecule type" value="Genomic_DNA"/>
</dbReference>
<evidence type="ECO:0000313" key="2">
    <source>
        <dbReference type="Proteomes" id="UP000501237"/>
    </source>
</evidence>
<dbReference type="RefSeq" id="WP_172432291.1">
    <property type="nucleotide sequence ID" value="NZ_AP022642.1"/>
</dbReference>
<dbReference type="Proteomes" id="UP000501237">
    <property type="component" value="Chromosome"/>
</dbReference>
<dbReference type="InterPro" id="IPR012659">
    <property type="entry name" value="CHP02444"/>
</dbReference>
<protein>
    <recommendedName>
        <fullName evidence="3">TIGR02444 family protein</fullName>
    </recommendedName>
</protein>
<organism evidence="1 2">
    <name type="scientific">Metapseudomonas otitidis</name>
    <dbReference type="NCBI Taxonomy" id="319939"/>
    <lineage>
        <taxon>Bacteria</taxon>
        <taxon>Pseudomonadati</taxon>
        <taxon>Pseudomonadota</taxon>
        <taxon>Gammaproteobacteria</taxon>
        <taxon>Pseudomonadales</taxon>
        <taxon>Pseudomonadaceae</taxon>
        <taxon>Metapseudomonas</taxon>
    </lineage>
</organism>
<proteinExistence type="predicted"/>
<accession>A0A679GBN2</accession>
<sequence>MPPDLWNFALQLYARPGVEAACLALQEEGADVCLLLAARWLEARGVTCTPERCDALRNLAEPWQRDVVMPLRRLRQDWRDGAQQDGERAALRQRLKDLELDAERALLARLEQAAAHWPASQDEQGCWLEALAGDAGKACDALDRLRAAGRMP</sequence>
<dbReference type="KEGG" id="poj:PtoMrB4_02190"/>
<dbReference type="AlphaFoldDB" id="A0A679GBN2"/>
<reference evidence="1 2" key="1">
    <citation type="journal article" date="2020" name="Microbiol. Resour. Announc.">
        <title>Complete genome sequence of Pseudomonas otitidis strain MrB4, isolated from Lake Biwa in Japan.</title>
        <authorList>
            <person name="Miyazaki K."/>
            <person name="Hase E."/>
            <person name="Maruya T."/>
        </authorList>
    </citation>
    <scope>NUCLEOTIDE SEQUENCE [LARGE SCALE GENOMIC DNA]</scope>
    <source>
        <strain evidence="1 2">MrB4</strain>
    </source>
</reference>